<protein>
    <submittedName>
        <fullName evidence="1">7563_t:CDS:1</fullName>
    </submittedName>
</protein>
<evidence type="ECO:0000313" key="2">
    <source>
        <dbReference type="Proteomes" id="UP000789901"/>
    </source>
</evidence>
<dbReference type="PANTHER" id="PTHR15396">
    <property type="entry name" value="RIBONUCLEASE P PROTEIN SUBUNIT P40"/>
    <property type="match status" value="1"/>
</dbReference>
<dbReference type="Proteomes" id="UP000789901">
    <property type="component" value="Unassembled WGS sequence"/>
</dbReference>
<proteinExistence type="predicted"/>
<sequence length="361" mass="41454">MAFLTEPVQSKLYVSSSSTASPKSRHVQIIEEHPINHRLEILFPTLLSPQQENKFLKEAFYYKADIPLSYFIERSFIQDYLQKGRVVAQSLGEGIDVSNVIALDGSGTLILNLTKDTYEQLGLPGKPAKFGPDRQRFGNILISHSTKCMSYQVFYTYFLVVQINLLEKSMIPGKKGFERIKWCFDNTLSDPFPFLISYVDSATQETQKITFPPTFNAKKFTIELNFEKLNDIIFPDMEVIKTASQDDHWRSDIVEIYDWFGMASLRTQRLQDNVDPYISIYTTPTPYLSGNGSLLCCTGFIPSPIILFLFKSIFDQFSNLNIPWVALSVWGFKDSPISWNKQEHGHFMSGENNYSFLLWPD</sequence>
<evidence type="ECO:0000313" key="1">
    <source>
        <dbReference type="EMBL" id="CAG8839100.1"/>
    </source>
</evidence>
<reference evidence="1 2" key="1">
    <citation type="submission" date="2021-06" db="EMBL/GenBank/DDBJ databases">
        <authorList>
            <person name="Kallberg Y."/>
            <person name="Tangrot J."/>
            <person name="Rosling A."/>
        </authorList>
    </citation>
    <scope>NUCLEOTIDE SEQUENCE [LARGE SCALE GENOMIC DNA]</scope>
    <source>
        <strain evidence="1 2">120-4 pot B 10/14</strain>
    </source>
</reference>
<feature type="non-terminal residue" evidence="1">
    <location>
        <position position="361"/>
    </location>
</feature>
<dbReference type="InterPro" id="IPR013893">
    <property type="entry name" value="RNase_P_Rpp40"/>
</dbReference>
<dbReference type="PANTHER" id="PTHR15396:SF1">
    <property type="entry name" value="RIBONUCLEASE P PROTEIN SUBUNIT P40"/>
    <property type="match status" value="1"/>
</dbReference>
<dbReference type="Pfam" id="PF08584">
    <property type="entry name" value="Ribonuc_P_40"/>
    <property type="match status" value="2"/>
</dbReference>
<keyword evidence="2" id="KW-1185">Reference proteome</keyword>
<accession>A0ABN7WTM4</accession>
<name>A0ABN7WTM4_GIGMA</name>
<organism evidence="1 2">
    <name type="scientific">Gigaspora margarita</name>
    <dbReference type="NCBI Taxonomy" id="4874"/>
    <lineage>
        <taxon>Eukaryota</taxon>
        <taxon>Fungi</taxon>
        <taxon>Fungi incertae sedis</taxon>
        <taxon>Mucoromycota</taxon>
        <taxon>Glomeromycotina</taxon>
        <taxon>Glomeromycetes</taxon>
        <taxon>Diversisporales</taxon>
        <taxon>Gigasporaceae</taxon>
        <taxon>Gigaspora</taxon>
    </lineage>
</organism>
<dbReference type="EMBL" id="CAJVQB010059740">
    <property type="protein sequence ID" value="CAG8839100.1"/>
    <property type="molecule type" value="Genomic_DNA"/>
</dbReference>
<gene>
    <name evidence="1" type="ORF">GMARGA_LOCUS34294</name>
</gene>
<comment type="caution">
    <text evidence="1">The sequence shown here is derived from an EMBL/GenBank/DDBJ whole genome shotgun (WGS) entry which is preliminary data.</text>
</comment>